<evidence type="ECO:0000313" key="3">
    <source>
        <dbReference type="Proteomes" id="UP000887116"/>
    </source>
</evidence>
<dbReference type="EMBL" id="BMAO01022665">
    <property type="protein sequence ID" value="GFQ83499.1"/>
    <property type="molecule type" value="Genomic_DNA"/>
</dbReference>
<feature type="region of interest" description="Disordered" evidence="1">
    <location>
        <begin position="295"/>
        <end position="329"/>
    </location>
</feature>
<evidence type="ECO:0000256" key="1">
    <source>
        <dbReference type="SAM" id="MobiDB-lite"/>
    </source>
</evidence>
<gene>
    <name evidence="2" type="primary">AVEN_55312_1</name>
    <name evidence="2" type="ORF">TNCT_148741</name>
</gene>
<accession>A0A8X6HBJ2</accession>
<dbReference type="Proteomes" id="UP000887116">
    <property type="component" value="Unassembled WGS sequence"/>
</dbReference>
<reference evidence="2" key="1">
    <citation type="submission" date="2020-07" db="EMBL/GenBank/DDBJ databases">
        <title>Multicomponent nature underlies the extraordinary mechanical properties of spider dragline silk.</title>
        <authorList>
            <person name="Kono N."/>
            <person name="Nakamura H."/>
            <person name="Mori M."/>
            <person name="Yoshida Y."/>
            <person name="Ohtoshi R."/>
            <person name="Malay A.D."/>
            <person name="Moran D.A.P."/>
            <person name="Tomita M."/>
            <person name="Numata K."/>
            <person name="Arakawa K."/>
        </authorList>
    </citation>
    <scope>NUCLEOTIDE SEQUENCE</scope>
</reference>
<proteinExistence type="predicted"/>
<feature type="compositionally biased region" description="Polar residues" evidence="1">
    <location>
        <begin position="297"/>
        <end position="329"/>
    </location>
</feature>
<dbReference type="AlphaFoldDB" id="A0A8X6HBJ2"/>
<comment type="caution">
    <text evidence="2">The sequence shown here is derived from an EMBL/GenBank/DDBJ whole genome shotgun (WGS) entry which is preliminary data.</text>
</comment>
<sequence length="342" mass="39819">MLRQNFATRSRQYINEVYSFNKRKVIALSNEYYCKVTHDFSCYVYFGKSDCHNESRDEAINLITSCFGYEAHRMINHKNQTTHFYIRLANPDCAQEAVARIKQAKRDYVADTVDKILLGWYLLEMTSGTFPWTLAIVDVFGRVEHTNPLSQDVLQSMLFNFGDPRIHSYQDRLGGFRHVQVLFSSMSEALGASIAFGCWYRKMNPVNPRFYYRLRILSSNKEVCLLKKCVDRPLNQTDDDLEALDLDYFVPKVSDVNVSYQNPDMHYQDANTNFMTQAAISEGFEPRYRTFRRQYSRSRGNNARNRMKTSEGQRNARQQNSRNAQSENIPSAGLVSDFLMVM</sequence>
<keyword evidence="3" id="KW-1185">Reference proteome</keyword>
<organism evidence="2 3">
    <name type="scientific">Trichonephila clavata</name>
    <name type="common">Joro spider</name>
    <name type="synonym">Nephila clavata</name>
    <dbReference type="NCBI Taxonomy" id="2740835"/>
    <lineage>
        <taxon>Eukaryota</taxon>
        <taxon>Metazoa</taxon>
        <taxon>Ecdysozoa</taxon>
        <taxon>Arthropoda</taxon>
        <taxon>Chelicerata</taxon>
        <taxon>Arachnida</taxon>
        <taxon>Araneae</taxon>
        <taxon>Araneomorphae</taxon>
        <taxon>Entelegynae</taxon>
        <taxon>Araneoidea</taxon>
        <taxon>Nephilidae</taxon>
        <taxon>Trichonephila</taxon>
    </lineage>
</organism>
<evidence type="ECO:0000313" key="2">
    <source>
        <dbReference type="EMBL" id="GFQ83499.1"/>
    </source>
</evidence>
<name>A0A8X6HBJ2_TRICU</name>
<protein>
    <submittedName>
        <fullName evidence="2">Uncharacterized protein</fullName>
    </submittedName>
</protein>
<dbReference type="OrthoDB" id="6419916at2759"/>